<evidence type="ECO:0000256" key="2">
    <source>
        <dbReference type="ARBA" id="ARBA00023002"/>
    </source>
</evidence>
<evidence type="ECO:0000256" key="1">
    <source>
        <dbReference type="ARBA" id="ARBA00006484"/>
    </source>
</evidence>
<dbReference type="InterPro" id="IPR036291">
    <property type="entry name" value="NAD(P)-bd_dom_sf"/>
</dbReference>
<name>A0ABU5GNW0_9GAMM</name>
<dbReference type="PANTHER" id="PTHR42760:SF37">
    <property type="entry name" value="CLAVALDEHYDE DEHYDROGENASE"/>
    <property type="match status" value="1"/>
</dbReference>
<dbReference type="CDD" id="cd05233">
    <property type="entry name" value="SDR_c"/>
    <property type="match status" value="1"/>
</dbReference>
<keyword evidence="5" id="KW-1185">Reference proteome</keyword>
<organism evidence="4 5">
    <name type="scientific">Denitrificimonas halotolerans</name>
    <dbReference type="NCBI Taxonomy" id="3098930"/>
    <lineage>
        <taxon>Bacteria</taxon>
        <taxon>Pseudomonadati</taxon>
        <taxon>Pseudomonadota</taxon>
        <taxon>Gammaproteobacteria</taxon>
        <taxon>Pseudomonadales</taxon>
        <taxon>Pseudomonadaceae</taxon>
        <taxon>Denitrificimonas</taxon>
    </lineage>
</organism>
<keyword evidence="2 4" id="KW-0560">Oxidoreductase</keyword>
<dbReference type="PRINTS" id="PR00080">
    <property type="entry name" value="SDRFAMILY"/>
</dbReference>
<proteinExistence type="inferred from homology"/>
<dbReference type="RefSeq" id="WP_321552116.1">
    <property type="nucleotide sequence ID" value="NZ_JAXIVU010000001.1"/>
</dbReference>
<evidence type="ECO:0000256" key="3">
    <source>
        <dbReference type="RuleBase" id="RU000363"/>
    </source>
</evidence>
<sequence length="280" mass="29544">MTKIAFVTGASRGIGRATALAFAREGYDVAISARSIDDGSRHEHEVVAVDGTILTGSLRATAAAIEALGRKVWLVPLDLLSEDSAQQAVEQIARECGRIDVLVNNAIYQGSDLNNAFLDLNAETLDRVYRGYVLGPVTLTQGIARLMVEQGSGVIINVSSGAGEYNPPVPADKGGWGYAYGAGKAAVSRLAGIINVELGSKGLRAYTVNPGVVTTEALKATIGDQGIAALGGMAAPPEVPAEAILWLAHSDHDGRYIKRTVDTQKLALDQYLVSNWRKKS</sequence>
<dbReference type="EMBL" id="JAXIVU010000001">
    <property type="protein sequence ID" value="MDY7218010.1"/>
    <property type="molecule type" value="Genomic_DNA"/>
</dbReference>
<dbReference type="Gene3D" id="3.40.50.720">
    <property type="entry name" value="NAD(P)-binding Rossmann-like Domain"/>
    <property type="match status" value="1"/>
</dbReference>
<evidence type="ECO:0000313" key="4">
    <source>
        <dbReference type="EMBL" id="MDY7218010.1"/>
    </source>
</evidence>
<comment type="caution">
    <text evidence="4">The sequence shown here is derived from an EMBL/GenBank/DDBJ whole genome shotgun (WGS) entry which is preliminary data.</text>
</comment>
<dbReference type="InterPro" id="IPR002347">
    <property type="entry name" value="SDR_fam"/>
</dbReference>
<dbReference type="PRINTS" id="PR00081">
    <property type="entry name" value="GDHRDH"/>
</dbReference>
<protein>
    <submittedName>
        <fullName evidence="4">SDR family oxidoreductase</fullName>
        <ecNumber evidence="4">1.-.-.-</ecNumber>
    </submittedName>
</protein>
<reference evidence="4 5" key="1">
    <citation type="submission" date="2023-12" db="EMBL/GenBank/DDBJ databases">
        <title>Denitrificimonas halotolerans sp. nov.,a novel species isolated from landfill leachate.</title>
        <authorList>
            <person name="Wang S."/>
        </authorList>
    </citation>
    <scope>NUCLEOTIDE SEQUENCE [LARGE SCALE GENOMIC DNA]</scope>
    <source>
        <strain evidence="4 5">JX-1</strain>
    </source>
</reference>
<dbReference type="Pfam" id="PF00106">
    <property type="entry name" value="adh_short"/>
    <property type="match status" value="2"/>
</dbReference>
<accession>A0ABU5GNW0</accession>
<dbReference type="PANTHER" id="PTHR42760">
    <property type="entry name" value="SHORT-CHAIN DEHYDROGENASES/REDUCTASES FAMILY MEMBER"/>
    <property type="match status" value="1"/>
</dbReference>
<dbReference type="EC" id="1.-.-.-" evidence="4"/>
<dbReference type="SUPFAM" id="SSF51735">
    <property type="entry name" value="NAD(P)-binding Rossmann-fold domains"/>
    <property type="match status" value="1"/>
</dbReference>
<comment type="similarity">
    <text evidence="1 3">Belongs to the short-chain dehydrogenases/reductases (SDR) family.</text>
</comment>
<evidence type="ECO:0000313" key="5">
    <source>
        <dbReference type="Proteomes" id="UP001294570"/>
    </source>
</evidence>
<gene>
    <name evidence="4" type="ORF">TOI97_00215</name>
</gene>
<dbReference type="Proteomes" id="UP001294570">
    <property type="component" value="Unassembled WGS sequence"/>
</dbReference>
<dbReference type="GO" id="GO:0016491">
    <property type="term" value="F:oxidoreductase activity"/>
    <property type="evidence" value="ECO:0007669"/>
    <property type="project" value="UniProtKB-KW"/>
</dbReference>